<dbReference type="AlphaFoldDB" id="A0A0F3Q946"/>
<dbReference type="PATRIC" id="fig|1359193.3.peg.12"/>
<dbReference type="InterPro" id="IPR029058">
    <property type="entry name" value="AB_hydrolase_fold"/>
</dbReference>
<dbReference type="PANTHER" id="PTHR36837:SF2">
    <property type="entry name" value="POLY(3-HYDROXYALKANOATE) POLYMERASE SUBUNIT PHAC"/>
    <property type="match status" value="1"/>
</dbReference>
<evidence type="ECO:0000313" key="3">
    <source>
        <dbReference type="Proteomes" id="UP000033661"/>
    </source>
</evidence>
<gene>
    <name evidence="2" type="ORF">RBEAN4_0013</name>
</gene>
<organism evidence="2 3">
    <name type="scientific">Rickettsia bellii str. RML An4</name>
    <dbReference type="NCBI Taxonomy" id="1359193"/>
    <lineage>
        <taxon>Bacteria</taxon>
        <taxon>Pseudomonadati</taxon>
        <taxon>Pseudomonadota</taxon>
        <taxon>Alphaproteobacteria</taxon>
        <taxon>Rickettsiales</taxon>
        <taxon>Rickettsiaceae</taxon>
        <taxon>Rickettsieae</taxon>
        <taxon>Rickettsia</taxon>
        <taxon>belli group</taxon>
    </lineage>
</organism>
<protein>
    <submittedName>
        <fullName evidence="2">RPE4 domain protein</fullName>
    </submittedName>
</protein>
<dbReference type="Pfam" id="PF00561">
    <property type="entry name" value="Abhydrolase_1"/>
    <property type="match status" value="1"/>
</dbReference>
<evidence type="ECO:0000313" key="2">
    <source>
        <dbReference type="EMBL" id="KJV89048.1"/>
    </source>
</evidence>
<dbReference type="Gene3D" id="3.40.50.1820">
    <property type="entry name" value="alpha/beta hydrolase"/>
    <property type="match status" value="1"/>
</dbReference>
<accession>A0A0F3Q946</accession>
<dbReference type="InterPro" id="IPR051321">
    <property type="entry name" value="PHA/PHB_synthase"/>
</dbReference>
<comment type="caution">
    <text evidence="2">The sequence shown here is derived from an EMBL/GenBank/DDBJ whole genome shotgun (WGS) entry which is preliminary data.</text>
</comment>
<dbReference type="SUPFAM" id="SSF53474">
    <property type="entry name" value="alpha/beta-Hydrolases"/>
    <property type="match status" value="1"/>
</dbReference>
<proteinExistence type="predicted"/>
<name>A0A0F3Q946_RICBE</name>
<evidence type="ECO:0000259" key="1">
    <source>
        <dbReference type="Pfam" id="PF00561"/>
    </source>
</evidence>
<dbReference type="PANTHER" id="PTHR36837">
    <property type="entry name" value="POLY(3-HYDROXYALKANOATE) POLYMERASE SUBUNIT PHAC"/>
    <property type="match status" value="1"/>
</dbReference>
<dbReference type="EMBL" id="LAOI01000001">
    <property type="protein sequence ID" value="KJV89048.1"/>
    <property type="molecule type" value="Genomic_DNA"/>
</dbReference>
<feature type="domain" description="AB hydrolase-1" evidence="1">
    <location>
        <begin position="87"/>
        <end position="340"/>
    </location>
</feature>
<dbReference type="RefSeq" id="WP_045798684.1">
    <property type="nucleotide sequence ID" value="NZ_LAOI01000001.1"/>
</dbReference>
<dbReference type="Proteomes" id="UP000033661">
    <property type="component" value="Unassembled WGS sequence"/>
</dbReference>
<dbReference type="NCBIfam" id="TIGR03777">
    <property type="entry name" value="RPE4"/>
    <property type="match status" value="1"/>
</dbReference>
<dbReference type="InterPro" id="IPR000073">
    <property type="entry name" value="AB_hydrolase_1"/>
</dbReference>
<sequence length="358" mass="41448">MQNNDKYQKYFDLYNSYTKNHNLGNKYLELGEIVAETKYYRVVYYPVSSRGLSTGSKKLTTASLFVNLLDPVDKPRDDTEENMMPKTFLIIPSIFNSPEIFFLSRNKSFIENLREQGEVYLIDWLEVKESNYLLDDYVHKIVKVVNDLNVNNINLIGHCIGGNLAIAANIIASKSIKTLTLLTCPWDFSHFFYVKMLHQYLKLDAYVENLPLIPKIHIQILFFLLFPDYFQVKLDKFFSLTSEKEQELAFRIENWLMSGHDIPSSTYNQIMQNILGENMFMNLKWKIDGTVIDPSVINCPVYIVAAKNDQIVPESSILSLQKLFKNSTLIEVPGGHISYLINNKLTELFKSLSFPITR</sequence>
<reference evidence="2 3" key="1">
    <citation type="submission" date="2015-02" db="EMBL/GenBank/DDBJ databases">
        <title>Genome Sequencing of Rickettsiales.</title>
        <authorList>
            <person name="Daugherty S.C."/>
            <person name="Su Q."/>
            <person name="Abolude K."/>
            <person name="Beier-Sexton M."/>
            <person name="Carlyon J.A."/>
            <person name="Carter R."/>
            <person name="Day N.P."/>
            <person name="Dumler S.J."/>
            <person name="Dyachenko V."/>
            <person name="Godinez A."/>
            <person name="Kurtti T.J."/>
            <person name="Lichay M."/>
            <person name="Mullins K.E."/>
            <person name="Ott S."/>
            <person name="Pappas-Brown V."/>
            <person name="Paris D.H."/>
            <person name="Patel P."/>
            <person name="Richards A.L."/>
            <person name="Sadzewicz L."/>
            <person name="Sears K."/>
            <person name="Seidman D."/>
            <person name="Sengamalay N."/>
            <person name="Stenos J."/>
            <person name="Tallon L.J."/>
            <person name="Vincent G."/>
            <person name="Fraser C.M."/>
            <person name="Munderloh U."/>
            <person name="Dunning-Hotopp J.C."/>
        </authorList>
    </citation>
    <scope>NUCLEOTIDE SEQUENCE [LARGE SCALE GENOMIC DNA]</scope>
    <source>
        <strain evidence="2 3">RML An4</strain>
    </source>
</reference>
<dbReference type="InterPro" id="IPR022439">
    <property type="entry name" value="RPE4"/>
</dbReference>
<keyword evidence="3" id="KW-1185">Reference proteome</keyword>